<dbReference type="Gene3D" id="3.40.50.970">
    <property type="match status" value="2"/>
</dbReference>
<evidence type="ECO:0000256" key="2">
    <source>
        <dbReference type="ARBA" id="ARBA00022679"/>
    </source>
</evidence>
<dbReference type="InterPro" id="IPR005475">
    <property type="entry name" value="Transketolase-like_Pyr-bd"/>
</dbReference>
<evidence type="ECO:0000313" key="7">
    <source>
        <dbReference type="EMBL" id="SQF42127.1"/>
    </source>
</evidence>
<organism evidence="7 8">
    <name type="scientific">Streptococcus lutetiensis</name>
    <dbReference type="NCBI Taxonomy" id="150055"/>
    <lineage>
        <taxon>Bacteria</taxon>
        <taxon>Bacillati</taxon>
        <taxon>Bacillota</taxon>
        <taxon>Bacilli</taxon>
        <taxon>Lactobacillales</taxon>
        <taxon>Streptococcaceae</taxon>
        <taxon>Streptococcus</taxon>
    </lineage>
</organism>
<dbReference type="PANTHER" id="PTHR43522:SF2">
    <property type="entry name" value="TRANSKETOLASE 1-RELATED"/>
    <property type="match status" value="1"/>
</dbReference>
<keyword evidence="4" id="KW-0460">Magnesium</keyword>
<dbReference type="InterPro" id="IPR033247">
    <property type="entry name" value="Transketolase_fam"/>
</dbReference>
<dbReference type="InterPro" id="IPR020826">
    <property type="entry name" value="Transketolase_BS"/>
</dbReference>
<dbReference type="GO" id="GO:0005829">
    <property type="term" value="C:cytosol"/>
    <property type="evidence" value="ECO:0007669"/>
    <property type="project" value="TreeGrafter"/>
</dbReference>
<dbReference type="SMART" id="SM00861">
    <property type="entry name" value="Transket_pyr"/>
    <property type="match status" value="1"/>
</dbReference>
<evidence type="ECO:0000256" key="1">
    <source>
        <dbReference type="ARBA" id="ARBA00001964"/>
    </source>
</evidence>
<accession>A0AB38G4Y0</accession>
<proteinExistence type="predicted"/>
<dbReference type="PROSITE" id="PS00802">
    <property type="entry name" value="TRANSKETOLASE_2"/>
    <property type="match status" value="1"/>
</dbReference>
<dbReference type="InterPro" id="IPR055152">
    <property type="entry name" value="Transketolase-like_C_2"/>
</dbReference>
<dbReference type="InterPro" id="IPR029061">
    <property type="entry name" value="THDP-binding"/>
</dbReference>
<dbReference type="SUPFAM" id="SSF52518">
    <property type="entry name" value="Thiamin diphosphate-binding fold (THDP-binding)"/>
    <property type="match status" value="1"/>
</dbReference>
<evidence type="ECO:0000259" key="6">
    <source>
        <dbReference type="SMART" id="SM00861"/>
    </source>
</evidence>
<reference evidence="7 8" key="1">
    <citation type="submission" date="2018-06" db="EMBL/GenBank/DDBJ databases">
        <authorList>
            <consortium name="Pathogen Informatics"/>
            <person name="Doyle S."/>
        </authorList>
    </citation>
    <scope>NUCLEOTIDE SEQUENCE [LARGE SCALE GENOMIC DNA]</scope>
    <source>
        <strain evidence="7 8">NCTC8738</strain>
    </source>
</reference>
<evidence type="ECO:0000256" key="3">
    <source>
        <dbReference type="ARBA" id="ARBA00022723"/>
    </source>
</evidence>
<dbReference type="CDD" id="cd07033">
    <property type="entry name" value="TPP_PYR_DXS_TK_like"/>
    <property type="match status" value="1"/>
</dbReference>
<dbReference type="GO" id="GO:0004802">
    <property type="term" value="F:transketolase activity"/>
    <property type="evidence" value="ECO:0007669"/>
    <property type="project" value="UniProtKB-EC"/>
</dbReference>
<evidence type="ECO:0000313" key="8">
    <source>
        <dbReference type="Proteomes" id="UP000248954"/>
    </source>
</evidence>
<gene>
    <name evidence="7" type="primary">tkt_2</name>
    <name evidence="7" type="ORF">NCTC8738_00910</name>
</gene>
<dbReference type="Pfam" id="PF22613">
    <property type="entry name" value="Transketolase_C_1"/>
    <property type="match status" value="1"/>
</dbReference>
<dbReference type="Proteomes" id="UP000248954">
    <property type="component" value="Chromosome 1"/>
</dbReference>
<comment type="cofactor">
    <cofactor evidence="1">
        <name>thiamine diphosphate</name>
        <dbReference type="ChEBI" id="CHEBI:58937"/>
    </cofactor>
</comment>
<keyword evidence="2 7" id="KW-0808">Transferase</keyword>
<dbReference type="GO" id="GO:0046872">
    <property type="term" value="F:metal ion binding"/>
    <property type="evidence" value="ECO:0007669"/>
    <property type="project" value="UniProtKB-KW"/>
</dbReference>
<protein>
    <submittedName>
        <fullName evidence="7">Transketolase</fullName>
        <ecNumber evidence="7">2.2.1.1</ecNumber>
    </submittedName>
</protein>
<dbReference type="AlphaFoldDB" id="A0AB38G4Y0"/>
<sequence length="275" mass="29919">MHGILNLQNTKKAYPELVAHEFGTAVASHVSSQQAIQQISSQLTDFRGGSDDLSASNNTMVKVETDFQPDNYAGRNIWFGVREFATAALQQLPTVYVMTHDSIAVGEDGPTHEPVEQLASVRSMPNLNVIRPADGNETNTAWKRALAETDCPTMLILARQNLSVLEGRKELAAEGVNKGAYILSEAKGVHIRVVSMQAQNIFDEQDAAYKESILPANVTKRLAIEAGSSFGWGKYVGLQGKTLTIDTWGASAPGNKIFEEYGFAVDNAVNLYESL</sequence>
<dbReference type="Gene3D" id="3.40.50.920">
    <property type="match status" value="1"/>
</dbReference>
<dbReference type="SUPFAM" id="SSF52922">
    <property type="entry name" value="TK C-terminal domain-like"/>
    <property type="match status" value="1"/>
</dbReference>
<evidence type="ECO:0000256" key="5">
    <source>
        <dbReference type="ARBA" id="ARBA00023052"/>
    </source>
</evidence>
<dbReference type="EMBL" id="LS483348">
    <property type="protein sequence ID" value="SQF42127.1"/>
    <property type="molecule type" value="Genomic_DNA"/>
</dbReference>
<dbReference type="GO" id="GO:0006098">
    <property type="term" value="P:pentose-phosphate shunt"/>
    <property type="evidence" value="ECO:0007669"/>
    <property type="project" value="TreeGrafter"/>
</dbReference>
<dbReference type="InterPro" id="IPR009014">
    <property type="entry name" value="Transketo_C/PFOR_II"/>
</dbReference>
<feature type="domain" description="Transketolase-like pyrimidine-binding" evidence="6">
    <location>
        <begin position="26"/>
        <end position="164"/>
    </location>
</feature>
<name>A0AB38G4Y0_9STRE</name>
<dbReference type="EC" id="2.2.1.1" evidence="7"/>
<keyword evidence="3" id="KW-0479">Metal-binding</keyword>
<dbReference type="Pfam" id="PF02779">
    <property type="entry name" value="Transket_pyr"/>
    <property type="match status" value="1"/>
</dbReference>
<dbReference type="PANTHER" id="PTHR43522">
    <property type="entry name" value="TRANSKETOLASE"/>
    <property type="match status" value="1"/>
</dbReference>
<keyword evidence="5" id="KW-0786">Thiamine pyrophosphate</keyword>
<evidence type="ECO:0000256" key="4">
    <source>
        <dbReference type="ARBA" id="ARBA00022842"/>
    </source>
</evidence>